<gene>
    <name evidence="3" type="ordered locus">LOC_Os03g32560</name>
</gene>
<evidence type="ECO:0000256" key="2">
    <source>
        <dbReference type="SAM" id="MobiDB-lite"/>
    </source>
</evidence>
<protein>
    <submittedName>
        <fullName evidence="3">Uncharacterized protein</fullName>
    </submittedName>
</protein>
<feature type="region of interest" description="Disordered" evidence="2">
    <location>
        <begin position="112"/>
        <end position="142"/>
    </location>
</feature>
<feature type="compositionally biased region" description="Polar residues" evidence="2">
    <location>
        <begin position="123"/>
        <end position="142"/>
    </location>
</feature>
<reference evidence="3" key="1">
    <citation type="journal article" date="2005" name="Genome Res.">
        <title>Sequence, annotation, and analysis of synteny between rice chromosome 3 and diverged grass species.</title>
        <authorList>
            <consortium name="Rice Chromosome 3 Sequencing Consortium"/>
            <person name="Buell C.R."/>
            <person name="Yuan Q."/>
            <person name="Ouyang S."/>
            <person name="Liu J."/>
            <person name="Zhu W."/>
            <person name="Wang A."/>
            <person name="Maiti R."/>
            <person name="Haas B."/>
            <person name="Wortman J."/>
            <person name="Pertea M."/>
            <person name="Jones K.M."/>
            <person name="Kim M."/>
            <person name="Overton L."/>
            <person name="Tsitrin T."/>
            <person name="Fadrosh D."/>
            <person name="Bera J."/>
            <person name="Weaver B."/>
            <person name="Jin S."/>
            <person name="Johri S."/>
            <person name="Reardon M."/>
            <person name="Webb K."/>
            <person name="Hill J."/>
            <person name="Moffat K."/>
            <person name="Tallon L."/>
            <person name="Van Aken S."/>
            <person name="Lewis M."/>
            <person name="Utterback T."/>
            <person name="Feldblyum T."/>
            <person name="Zismann V."/>
            <person name="Iobst S."/>
            <person name="Hsiao J."/>
            <person name="de Vazeille A.R."/>
            <person name="Salzberg S.L."/>
            <person name="White O."/>
            <person name="Fraser C."/>
            <person name="Yu Y."/>
            <person name="Kim H."/>
            <person name="Rambo T."/>
            <person name="Currie J."/>
            <person name="Collura K."/>
            <person name="Kernodle-Thompson S."/>
            <person name="Wei F."/>
            <person name="Kudrna K."/>
            <person name="Ammiraju J.S."/>
            <person name="Luo M."/>
            <person name="Goicoechea J.L."/>
            <person name="Wing R.A."/>
            <person name="Henry D."/>
            <person name="Oates R."/>
            <person name="Palmer M."/>
            <person name="Pries G."/>
            <person name="Saski C."/>
            <person name="Simmons J."/>
            <person name="Soderlund C."/>
            <person name="Nelson W."/>
            <person name="de la Bastide M."/>
            <person name="Spiegel L."/>
            <person name="Nascimento L."/>
            <person name="Huang E."/>
            <person name="Preston R."/>
            <person name="Zutavern T."/>
            <person name="Palmer L."/>
            <person name="O'Shaughnessy A."/>
            <person name="Dike S."/>
            <person name="McCombie W.R."/>
            <person name="Minx P."/>
            <person name="Cordum H."/>
            <person name="Wilson R."/>
            <person name="Jin W."/>
            <person name="Lee H.R."/>
            <person name="Jiang J."/>
            <person name="Jackson S."/>
        </authorList>
    </citation>
    <scope>NUCLEOTIDE SEQUENCE [LARGE SCALE GENOMIC DNA]</scope>
</reference>
<sequence length="746" mass="81860">MAKPSFFELDARANWTWRSRPSSLDARANWLWRSRPSSAGGTPTVEPVGAGSDLGLRLGMPDFRVRTQRYPLRRHILCRRELEDAGYSGWNEEDGGGEEEEVEIVVEKATGEAVGGRAETPGYTPTPSPGHNETGVESNSSPLRQKDLEGAKALVAFSSGTAAKGGPVKKVAKKKGLIDVARVFSDDESSDGTPTSPAGRILDLSAAPVPPLGAARAGGSTAAEASASAERIVTAAAKVFGSPPRQPVASPLIDAKGKRAVVETSASKYSLSLPRFAPGDFETRADPLPFVEGVSNLVLPASAPSLFTELNEFDEGCSAIKSLAVRILAAHCSMERTVRARLDGFKSRLRVKDDELGRKNLEMEALANTLKEVKVENKRLQSELEKGKEARAEVDRLKADLEKEKAHSAMLIDYYNLTEPKMEALRQEVHKAEASAAEESRRFSREMVKTTESGRTACQTLRLTLTNMGAKVRGVPSEGASAFDFSEWTRQAGGSISDCATAYGDCCARVSAAFTMGLLQQFGYEHIAEFPKYAKEDWEISAQDISPALRAWRKQFWQKDGRSTAKARLLEQLAKAEAADLCEEEGAAAGGGGGDAQDHPEGVRRKSCIRPPFGSWRSQNEKFVALKGLPKVRCTFRPIYREMEINGRSYKVFKVADWLRVHPGRTLEDYDLIHSRHLEDMARFWRNHQKTKRQETIFQRRYSLVCVSPPTPLKVVYDISSDDEPSSPDPSLGRDSDYGGEDVIYL</sequence>
<feature type="region of interest" description="Disordered" evidence="2">
    <location>
        <begin position="718"/>
        <end position="746"/>
    </location>
</feature>
<keyword evidence="1" id="KW-0175">Coiled coil</keyword>
<dbReference type="EMBL" id="DP000009">
    <property type="protein sequence ID" value="ABF96845.1"/>
    <property type="molecule type" value="Genomic_DNA"/>
</dbReference>
<organism evidence="3">
    <name type="scientific">Oryza sativa subsp. japonica</name>
    <name type="common">Rice</name>
    <dbReference type="NCBI Taxonomy" id="39947"/>
    <lineage>
        <taxon>Eukaryota</taxon>
        <taxon>Viridiplantae</taxon>
        <taxon>Streptophyta</taxon>
        <taxon>Embryophyta</taxon>
        <taxon>Tracheophyta</taxon>
        <taxon>Spermatophyta</taxon>
        <taxon>Magnoliopsida</taxon>
        <taxon>Liliopsida</taxon>
        <taxon>Poales</taxon>
        <taxon>Poaceae</taxon>
        <taxon>BOP clade</taxon>
        <taxon>Oryzoideae</taxon>
        <taxon>Oryzeae</taxon>
        <taxon>Oryzinae</taxon>
        <taxon>Oryza</taxon>
        <taxon>Oryza sativa</taxon>
    </lineage>
</organism>
<feature type="coiled-coil region" evidence="1">
    <location>
        <begin position="356"/>
        <end position="442"/>
    </location>
</feature>
<reference evidence="3" key="2">
    <citation type="submission" date="2006-06" db="EMBL/GenBank/DDBJ databases">
        <authorList>
            <person name="Buell R."/>
            <person name="Wing R.A."/>
            <person name="McCombie W.A."/>
            <person name="Ouyang S."/>
        </authorList>
    </citation>
    <scope>NUCLEOTIDE SEQUENCE</scope>
</reference>
<proteinExistence type="predicted"/>
<dbReference type="AlphaFoldDB" id="Q10IZ3"/>
<name>Q10IZ3_ORYSJ</name>
<evidence type="ECO:0000313" key="3">
    <source>
        <dbReference type="EMBL" id="ABF96845.1"/>
    </source>
</evidence>
<evidence type="ECO:0000256" key="1">
    <source>
        <dbReference type="SAM" id="Coils"/>
    </source>
</evidence>
<accession>Q10IZ3</accession>